<protein>
    <submittedName>
        <fullName evidence="1">Uncharacterized protein</fullName>
    </submittedName>
</protein>
<dbReference type="Proteomes" id="UP001501074">
    <property type="component" value="Unassembled WGS sequence"/>
</dbReference>
<evidence type="ECO:0000313" key="1">
    <source>
        <dbReference type="EMBL" id="GAA3599480.1"/>
    </source>
</evidence>
<sequence length="148" mass="16493">MGVSVDEDGAPVAVVALCEGSVNKLRLYLDEGEDDFVTLAQLDATTPVKGSAEVPLASPGSEWTVRHPFEGVLEDATYDLGGWSENQDWSVRASFSQETLNGLKPGQVWWEKYDPKREVEVEMVEETAHFREHACDDWESSAGWMISW</sequence>
<comment type="caution">
    <text evidence="1">The sequence shown here is derived from an EMBL/GenBank/DDBJ whole genome shotgun (WGS) entry which is preliminary data.</text>
</comment>
<gene>
    <name evidence="1" type="ORF">GCM10022223_13670</name>
</gene>
<evidence type="ECO:0000313" key="2">
    <source>
        <dbReference type="Proteomes" id="UP001501074"/>
    </source>
</evidence>
<reference evidence="2" key="1">
    <citation type="journal article" date="2019" name="Int. J. Syst. Evol. Microbiol.">
        <title>The Global Catalogue of Microorganisms (GCM) 10K type strain sequencing project: providing services to taxonomists for standard genome sequencing and annotation.</title>
        <authorList>
            <consortium name="The Broad Institute Genomics Platform"/>
            <consortium name="The Broad Institute Genome Sequencing Center for Infectious Disease"/>
            <person name="Wu L."/>
            <person name="Ma J."/>
        </authorList>
    </citation>
    <scope>NUCLEOTIDE SEQUENCE [LARGE SCALE GENOMIC DNA]</scope>
    <source>
        <strain evidence="2">JCM 16902</strain>
    </source>
</reference>
<dbReference type="RefSeq" id="WP_231489012.1">
    <property type="nucleotide sequence ID" value="NZ_JAJOMA010000036.1"/>
</dbReference>
<name>A0ABP6ZBN7_9ACTN</name>
<dbReference type="EMBL" id="BAAAZO010000002">
    <property type="protein sequence ID" value="GAA3599480.1"/>
    <property type="molecule type" value="Genomic_DNA"/>
</dbReference>
<keyword evidence="2" id="KW-1185">Reference proteome</keyword>
<proteinExistence type="predicted"/>
<accession>A0ABP6ZBN7</accession>
<organism evidence="1 2">
    <name type="scientific">Kineosporia mesophila</name>
    <dbReference type="NCBI Taxonomy" id="566012"/>
    <lineage>
        <taxon>Bacteria</taxon>
        <taxon>Bacillati</taxon>
        <taxon>Actinomycetota</taxon>
        <taxon>Actinomycetes</taxon>
        <taxon>Kineosporiales</taxon>
        <taxon>Kineosporiaceae</taxon>
        <taxon>Kineosporia</taxon>
    </lineage>
</organism>